<dbReference type="EMBL" id="MU858209">
    <property type="protein sequence ID" value="KAK4209303.1"/>
    <property type="molecule type" value="Genomic_DNA"/>
</dbReference>
<name>A0AAN7B391_9PEZI</name>
<gene>
    <name evidence="1" type="ORF">QBC37DRAFT_430540</name>
</gene>
<accession>A0AAN7B391</accession>
<dbReference type="Proteomes" id="UP001301769">
    <property type="component" value="Unassembled WGS sequence"/>
</dbReference>
<dbReference type="InterPro" id="IPR053216">
    <property type="entry name" value="Appressorial_penetr-assoc"/>
</dbReference>
<dbReference type="PANTHER" id="PTHR34587:SF1">
    <property type="entry name" value="CIRCUMSPOROZOITE PROTEIN"/>
    <property type="match status" value="1"/>
</dbReference>
<sequence length="538" mass="54329">MKYEIATVLLGASLASASPLASRSLHRREVPQEHSHNFILDLVRTSLNLNNPKGIVDPVFCLLGNAAAAAGAGSVTNLDCLQMETADQAFTNAKAVGDIPGMAGALMFRAIERNTLGVGVKSVLCTETAVNPEIAALTQHQDPASDGAAAINKAITFELAKQLALIGADPLLALETGTFAPGDLNDATGRGNACDTDPNDPGCIFTDRLLVLDASIEEVQAAVADITPTFTGTGVLSATHIDFAGLTVANGGVITDAPSADVTELPGDVIATATDDECTQETVTVTVTEGSVCSVITTTVEVGATTLVTATPVATQTAKPVDTGVGANVQPFTGTLGGPAPPVVSGAGDRPFAVNGNTFNNIGAALIRSCDIQNNACFNAVNSGALAGGTGQCADQLTACKAASAGVAKRQAGAFGSCSNPTIVFKAGLDGRREESFIPDNLGEFSHGSALNIGIIASFICERLRSSCKAGAAIVSACESARQAAIAAQQNQAAADAFNRIVLGVVGEAGAVVTAAPVAAPTPSAQVVVMTVTQCSYF</sequence>
<dbReference type="AlphaFoldDB" id="A0AAN7B391"/>
<reference evidence="1" key="1">
    <citation type="journal article" date="2023" name="Mol. Phylogenet. Evol.">
        <title>Genome-scale phylogeny and comparative genomics of the fungal order Sordariales.</title>
        <authorList>
            <person name="Hensen N."/>
            <person name="Bonometti L."/>
            <person name="Westerberg I."/>
            <person name="Brannstrom I.O."/>
            <person name="Guillou S."/>
            <person name="Cros-Aarteil S."/>
            <person name="Calhoun S."/>
            <person name="Haridas S."/>
            <person name="Kuo A."/>
            <person name="Mondo S."/>
            <person name="Pangilinan J."/>
            <person name="Riley R."/>
            <person name="LaButti K."/>
            <person name="Andreopoulos B."/>
            <person name="Lipzen A."/>
            <person name="Chen C."/>
            <person name="Yan M."/>
            <person name="Daum C."/>
            <person name="Ng V."/>
            <person name="Clum A."/>
            <person name="Steindorff A."/>
            <person name="Ohm R.A."/>
            <person name="Martin F."/>
            <person name="Silar P."/>
            <person name="Natvig D.O."/>
            <person name="Lalanne C."/>
            <person name="Gautier V."/>
            <person name="Ament-Velasquez S.L."/>
            <person name="Kruys A."/>
            <person name="Hutchinson M.I."/>
            <person name="Powell A.J."/>
            <person name="Barry K."/>
            <person name="Miller A.N."/>
            <person name="Grigoriev I.V."/>
            <person name="Debuchy R."/>
            <person name="Gladieux P."/>
            <person name="Hiltunen Thoren M."/>
            <person name="Johannesson H."/>
        </authorList>
    </citation>
    <scope>NUCLEOTIDE SEQUENCE</scope>
    <source>
        <strain evidence="1">PSN293</strain>
    </source>
</reference>
<organism evidence="1 2">
    <name type="scientific">Rhypophila decipiens</name>
    <dbReference type="NCBI Taxonomy" id="261697"/>
    <lineage>
        <taxon>Eukaryota</taxon>
        <taxon>Fungi</taxon>
        <taxon>Dikarya</taxon>
        <taxon>Ascomycota</taxon>
        <taxon>Pezizomycotina</taxon>
        <taxon>Sordariomycetes</taxon>
        <taxon>Sordariomycetidae</taxon>
        <taxon>Sordariales</taxon>
        <taxon>Naviculisporaceae</taxon>
        <taxon>Rhypophila</taxon>
    </lineage>
</organism>
<evidence type="ECO:0000313" key="2">
    <source>
        <dbReference type="Proteomes" id="UP001301769"/>
    </source>
</evidence>
<protein>
    <submittedName>
        <fullName evidence="1">Uncharacterized protein</fullName>
    </submittedName>
</protein>
<reference evidence="1" key="2">
    <citation type="submission" date="2023-05" db="EMBL/GenBank/DDBJ databases">
        <authorList>
            <consortium name="Lawrence Berkeley National Laboratory"/>
            <person name="Steindorff A."/>
            <person name="Hensen N."/>
            <person name="Bonometti L."/>
            <person name="Westerberg I."/>
            <person name="Brannstrom I.O."/>
            <person name="Guillou S."/>
            <person name="Cros-Aarteil S."/>
            <person name="Calhoun S."/>
            <person name="Haridas S."/>
            <person name="Kuo A."/>
            <person name="Mondo S."/>
            <person name="Pangilinan J."/>
            <person name="Riley R."/>
            <person name="Labutti K."/>
            <person name="Andreopoulos B."/>
            <person name="Lipzen A."/>
            <person name="Chen C."/>
            <person name="Yanf M."/>
            <person name="Daum C."/>
            <person name="Ng V."/>
            <person name="Clum A."/>
            <person name="Ohm R."/>
            <person name="Martin F."/>
            <person name="Silar P."/>
            <person name="Natvig D."/>
            <person name="Lalanne C."/>
            <person name="Gautier V."/>
            <person name="Ament-Velasquez S.L."/>
            <person name="Kruys A."/>
            <person name="Hutchinson M.I."/>
            <person name="Powell A.J."/>
            <person name="Barry K."/>
            <person name="Miller A.N."/>
            <person name="Grigoriev I.V."/>
            <person name="Debuchy R."/>
            <person name="Gladieux P."/>
            <person name="Thoren M.H."/>
            <person name="Johannesson H."/>
        </authorList>
    </citation>
    <scope>NUCLEOTIDE SEQUENCE</scope>
    <source>
        <strain evidence="1">PSN293</strain>
    </source>
</reference>
<dbReference type="PANTHER" id="PTHR34587">
    <property type="entry name" value="VWFA DOMAIN-CONTAINING PROTEIN"/>
    <property type="match status" value="1"/>
</dbReference>
<keyword evidence="2" id="KW-1185">Reference proteome</keyword>
<proteinExistence type="predicted"/>
<evidence type="ECO:0000313" key="1">
    <source>
        <dbReference type="EMBL" id="KAK4209303.1"/>
    </source>
</evidence>
<comment type="caution">
    <text evidence="1">The sequence shown here is derived from an EMBL/GenBank/DDBJ whole genome shotgun (WGS) entry which is preliminary data.</text>
</comment>